<dbReference type="EMBL" id="BSXS01007539">
    <property type="protein sequence ID" value="GME89212.1"/>
    <property type="molecule type" value="Genomic_DNA"/>
</dbReference>
<gene>
    <name evidence="1" type="ORF">Amon02_000845900</name>
</gene>
<evidence type="ECO:0000313" key="1">
    <source>
        <dbReference type="EMBL" id="GME89212.1"/>
    </source>
</evidence>
<reference evidence="1" key="1">
    <citation type="submission" date="2023-04" db="EMBL/GenBank/DDBJ databases">
        <title>Ambrosiozyma monospora NBRC 10751.</title>
        <authorList>
            <person name="Ichikawa N."/>
            <person name="Sato H."/>
            <person name="Tonouchi N."/>
        </authorList>
    </citation>
    <scope>NUCLEOTIDE SEQUENCE</scope>
    <source>
        <strain evidence="1">NBRC 10751</strain>
    </source>
</reference>
<dbReference type="Proteomes" id="UP001165064">
    <property type="component" value="Unassembled WGS sequence"/>
</dbReference>
<comment type="caution">
    <text evidence="1">The sequence shown here is derived from an EMBL/GenBank/DDBJ whole genome shotgun (WGS) entry which is preliminary data.</text>
</comment>
<protein>
    <submittedName>
        <fullName evidence="1">Unnamed protein product</fullName>
    </submittedName>
</protein>
<accession>A0ACB5TJ46</accession>
<name>A0ACB5TJ46_AMBMO</name>
<organism evidence="1 2">
    <name type="scientific">Ambrosiozyma monospora</name>
    <name type="common">Yeast</name>
    <name type="synonym">Endomycopsis monosporus</name>
    <dbReference type="NCBI Taxonomy" id="43982"/>
    <lineage>
        <taxon>Eukaryota</taxon>
        <taxon>Fungi</taxon>
        <taxon>Dikarya</taxon>
        <taxon>Ascomycota</taxon>
        <taxon>Saccharomycotina</taxon>
        <taxon>Pichiomycetes</taxon>
        <taxon>Pichiales</taxon>
        <taxon>Pichiaceae</taxon>
        <taxon>Ambrosiozyma</taxon>
    </lineage>
</organism>
<proteinExistence type="predicted"/>
<evidence type="ECO:0000313" key="2">
    <source>
        <dbReference type="Proteomes" id="UP001165064"/>
    </source>
</evidence>
<keyword evidence="2" id="KW-1185">Reference proteome</keyword>
<sequence>MTETQMALNGLKPEEQPHFKFKLNLKSTTLKKLKSDLITALAAKLTTSVQQSNKAQTAELVKLYGKLGIEDKPRNIFLDLQTDRLENLTSNLRFEIDLSNYINQISIIFPHVMYDVTQQYFELFPGASNKVFILEWVNMMVNKFVQLFKNQLMDLKSTDEVYLSCASLAKSQFEKLGEVGVNVGYLLTI</sequence>